<gene>
    <name evidence="2" type="ORF">ACFS7Z_13560</name>
</gene>
<sequence>MKQIQEMKIYPIAFAALLALAACGSDSADGNYNQVASEELIDEQIDAGTKTAIDSVARATNEGKILYPLPDTLLTLLEQKQPQAKVATMTDAAMSNERLMVENPLFLRGNLNGNSSMDYAVQVLQNDSVQILAYLDYKDQAREAKVASYPATKLDAEWYSTYQIRLAPKDSLVMDNRSQKRIPLPTDGVSVVAEGRTTLYVLKDGRFIPFDARE</sequence>
<evidence type="ECO:0000313" key="3">
    <source>
        <dbReference type="Proteomes" id="UP001597641"/>
    </source>
</evidence>
<organism evidence="2 3">
    <name type="scientific">Pontibacter toksunensis</name>
    <dbReference type="NCBI Taxonomy" id="1332631"/>
    <lineage>
        <taxon>Bacteria</taxon>
        <taxon>Pseudomonadati</taxon>
        <taxon>Bacteroidota</taxon>
        <taxon>Cytophagia</taxon>
        <taxon>Cytophagales</taxon>
        <taxon>Hymenobacteraceae</taxon>
        <taxon>Pontibacter</taxon>
    </lineage>
</organism>
<evidence type="ECO:0000256" key="1">
    <source>
        <dbReference type="SAM" id="SignalP"/>
    </source>
</evidence>
<dbReference type="PROSITE" id="PS51257">
    <property type="entry name" value="PROKAR_LIPOPROTEIN"/>
    <property type="match status" value="1"/>
</dbReference>
<dbReference type="EMBL" id="JBHUOX010000009">
    <property type="protein sequence ID" value="MFD3001395.1"/>
    <property type="molecule type" value="Genomic_DNA"/>
</dbReference>
<evidence type="ECO:0000313" key="2">
    <source>
        <dbReference type="EMBL" id="MFD3001395.1"/>
    </source>
</evidence>
<feature type="signal peptide" evidence="1">
    <location>
        <begin position="1"/>
        <end position="28"/>
    </location>
</feature>
<protein>
    <submittedName>
        <fullName evidence="2">Uncharacterized protein</fullName>
    </submittedName>
</protein>
<name>A0ABW6BUA5_9BACT</name>
<proteinExistence type="predicted"/>
<comment type="caution">
    <text evidence="2">The sequence shown here is derived from an EMBL/GenBank/DDBJ whole genome shotgun (WGS) entry which is preliminary data.</text>
</comment>
<keyword evidence="1" id="KW-0732">Signal</keyword>
<reference evidence="3" key="1">
    <citation type="journal article" date="2019" name="Int. J. Syst. Evol. Microbiol.">
        <title>The Global Catalogue of Microorganisms (GCM) 10K type strain sequencing project: providing services to taxonomists for standard genome sequencing and annotation.</title>
        <authorList>
            <consortium name="The Broad Institute Genomics Platform"/>
            <consortium name="The Broad Institute Genome Sequencing Center for Infectious Disease"/>
            <person name="Wu L."/>
            <person name="Ma J."/>
        </authorList>
    </citation>
    <scope>NUCLEOTIDE SEQUENCE [LARGE SCALE GENOMIC DNA]</scope>
    <source>
        <strain evidence="3">KCTC 23984</strain>
    </source>
</reference>
<dbReference type="Proteomes" id="UP001597641">
    <property type="component" value="Unassembled WGS sequence"/>
</dbReference>
<feature type="chain" id="PRO_5046637454" evidence="1">
    <location>
        <begin position="29"/>
        <end position="214"/>
    </location>
</feature>
<accession>A0ABW6BUA5</accession>
<keyword evidence="3" id="KW-1185">Reference proteome</keyword>
<dbReference type="RefSeq" id="WP_377485429.1">
    <property type="nucleotide sequence ID" value="NZ_JBHUOX010000009.1"/>
</dbReference>